<gene>
    <name evidence="1" type="ORF">HHI36_021940</name>
</gene>
<organism evidence="1 2">
    <name type="scientific">Cryptolaemus montrouzieri</name>
    <dbReference type="NCBI Taxonomy" id="559131"/>
    <lineage>
        <taxon>Eukaryota</taxon>
        <taxon>Metazoa</taxon>
        <taxon>Ecdysozoa</taxon>
        <taxon>Arthropoda</taxon>
        <taxon>Hexapoda</taxon>
        <taxon>Insecta</taxon>
        <taxon>Pterygota</taxon>
        <taxon>Neoptera</taxon>
        <taxon>Endopterygota</taxon>
        <taxon>Coleoptera</taxon>
        <taxon>Polyphaga</taxon>
        <taxon>Cucujiformia</taxon>
        <taxon>Coccinelloidea</taxon>
        <taxon>Coccinellidae</taxon>
        <taxon>Scymninae</taxon>
        <taxon>Scymnini</taxon>
        <taxon>Cryptolaemus</taxon>
    </lineage>
</organism>
<dbReference type="Proteomes" id="UP001516400">
    <property type="component" value="Unassembled WGS sequence"/>
</dbReference>
<proteinExistence type="predicted"/>
<reference evidence="1 2" key="1">
    <citation type="journal article" date="2021" name="BMC Biol.">
        <title>Horizontally acquired antibacterial genes associated with adaptive radiation of ladybird beetles.</title>
        <authorList>
            <person name="Li H.S."/>
            <person name="Tang X.F."/>
            <person name="Huang Y.H."/>
            <person name="Xu Z.Y."/>
            <person name="Chen M.L."/>
            <person name="Du X.Y."/>
            <person name="Qiu B.Y."/>
            <person name="Chen P.T."/>
            <person name="Zhang W."/>
            <person name="Slipinski A."/>
            <person name="Escalona H.E."/>
            <person name="Waterhouse R.M."/>
            <person name="Zwick A."/>
            <person name="Pang H."/>
        </authorList>
    </citation>
    <scope>NUCLEOTIDE SEQUENCE [LARGE SCALE GENOMIC DNA]</scope>
    <source>
        <strain evidence="1">SYSU2018</strain>
    </source>
</reference>
<dbReference type="EMBL" id="JABFTP020000042">
    <property type="protein sequence ID" value="KAL3271454.1"/>
    <property type="molecule type" value="Genomic_DNA"/>
</dbReference>
<dbReference type="AlphaFoldDB" id="A0ABD2MYK9"/>
<protein>
    <submittedName>
        <fullName evidence="1">Uncharacterized protein</fullName>
    </submittedName>
</protein>
<dbReference type="InterPro" id="IPR044840">
    <property type="entry name" value="Nup188"/>
</dbReference>
<accession>A0ABD2MYK9</accession>
<name>A0ABD2MYK9_9CUCU</name>
<dbReference type="PANTHER" id="PTHR31431">
    <property type="entry name" value="NUCLEOPORIN NUP188 HOMOLOG"/>
    <property type="match status" value="1"/>
</dbReference>
<keyword evidence="2" id="KW-1185">Reference proteome</keyword>
<evidence type="ECO:0000313" key="1">
    <source>
        <dbReference type="EMBL" id="KAL3271454.1"/>
    </source>
</evidence>
<dbReference type="PANTHER" id="PTHR31431:SF1">
    <property type="entry name" value="NUCLEOPORIN NUP188"/>
    <property type="match status" value="1"/>
</dbReference>
<comment type="caution">
    <text evidence="1">The sequence shown here is derived from an EMBL/GenBank/DDBJ whole genome shotgun (WGS) entry which is preliminary data.</text>
</comment>
<sequence length="706" mass="82223">MFLFDKIDTVPFWKKIYQTASGYSPSVTCDIVDEILTVTSSELKGGYSIYETYSEEEFLKWEKTITEKDNDLNHFVRRLCKCLNLKPKVALPVFFNYLMFEYYGKIEDIKNLILYEHSVLSLLENVWHFYSSERMYYIKTLRHIFECATRSDSPFKNEYIKFIKSLNITEFRKKLISELKSLINEITEVSLENSFDRKNYVNRNNREQLEFILLIVMTMEYKEISTDEFSGLFENFLLHNFTRQPVYFDATLFGDPMDFDDVKTAEIGCFIIGIHQIGGKINTLPGSVETSLKNIQNQGNHKIVLFSWVLAKLKTFDESESELISSYENLLRILIEGQTFMSVAEFLSSKLIKAEIRAAKLIQAGVFKLLDEFLVAIDMKNMLVENEGLINCLVHLMEDPEIAQECTTARGGLDTIVKMVFEQFPVSFLSLTKFCQVLVRHDGLAKVVISKLSNLMVNSVVDGSSLDTPFYNDSSKYAMNYFLYLAQITRKLCENPNELDEKVLHKMLLGFELICEIVNYYDGNITDCGFSNCLVLLDQFVNIHGTSANFAPFVKIYFNIHAMMVLHQNSTIQQEFQRLKMPRQFLPRLQTREKIPEVLMQRHIIDSLLLQILRKEEYETKHSTIKAYLDLILHCVSTNSDAESIQIPGLIYMMSFVFPYHKNWQYSDIDDQVEISVLCLKIMLEVLNRKTVKNEDILKNFYFILF</sequence>
<evidence type="ECO:0000313" key="2">
    <source>
        <dbReference type="Proteomes" id="UP001516400"/>
    </source>
</evidence>